<dbReference type="SUPFAM" id="SSF57667">
    <property type="entry name" value="beta-beta-alpha zinc fingers"/>
    <property type="match status" value="3"/>
</dbReference>
<dbReference type="PANTHER" id="PTHR47487">
    <property type="entry name" value="OS06G0651300 PROTEIN-RELATED"/>
    <property type="match status" value="1"/>
</dbReference>
<organism evidence="3 4">
    <name type="scientific">Erythranthe guttata</name>
    <name type="common">Yellow monkey flower</name>
    <name type="synonym">Mimulus guttatus</name>
    <dbReference type="NCBI Taxonomy" id="4155"/>
    <lineage>
        <taxon>Eukaryota</taxon>
        <taxon>Viridiplantae</taxon>
        <taxon>Streptophyta</taxon>
        <taxon>Embryophyta</taxon>
        <taxon>Tracheophyta</taxon>
        <taxon>Spermatophyta</taxon>
        <taxon>Magnoliopsida</taxon>
        <taxon>eudicotyledons</taxon>
        <taxon>Gunneridae</taxon>
        <taxon>Pentapetalae</taxon>
        <taxon>asterids</taxon>
        <taxon>lamiids</taxon>
        <taxon>Lamiales</taxon>
        <taxon>Phrymaceae</taxon>
        <taxon>Erythranthe</taxon>
    </lineage>
</organism>
<dbReference type="eggNOG" id="KOG1725">
    <property type="taxonomic scope" value="Eukaryota"/>
</dbReference>
<evidence type="ECO:0000256" key="1">
    <source>
        <dbReference type="SAM" id="MobiDB-lite"/>
    </source>
</evidence>
<dbReference type="Pfam" id="PF12874">
    <property type="entry name" value="zf-met"/>
    <property type="match status" value="3"/>
</dbReference>
<feature type="domain" description="C2H2-type" evidence="2">
    <location>
        <begin position="430"/>
        <end position="452"/>
    </location>
</feature>
<dbReference type="InterPro" id="IPR036236">
    <property type="entry name" value="Znf_C2H2_sf"/>
</dbReference>
<evidence type="ECO:0000313" key="3">
    <source>
        <dbReference type="EMBL" id="EYU18398.1"/>
    </source>
</evidence>
<dbReference type="InterPro" id="IPR003604">
    <property type="entry name" value="Matrin/U1-like-C_Znf_C2H2"/>
</dbReference>
<dbReference type="GO" id="GO:0008270">
    <property type="term" value="F:zinc ion binding"/>
    <property type="evidence" value="ECO:0007669"/>
    <property type="project" value="InterPro"/>
</dbReference>
<dbReference type="Proteomes" id="UP000030748">
    <property type="component" value="Unassembled WGS sequence"/>
</dbReference>
<keyword evidence="4" id="KW-1185">Reference proteome</keyword>
<dbReference type="AlphaFoldDB" id="A0A022PUA2"/>
<feature type="region of interest" description="Disordered" evidence="1">
    <location>
        <begin position="1"/>
        <end position="22"/>
    </location>
</feature>
<dbReference type="GO" id="GO:0003676">
    <property type="term" value="F:nucleic acid binding"/>
    <property type="evidence" value="ECO:0007669"/>
    <property type="project" value="InterPro"/>
</dbReference>
<evidence type="ECO:0000313" key="4">
    <source>
        <dbReference type="Proteomes" id="UP000030748"/>
    </source>
</evidence>
<feature type="compositionally biased region" description="Polar residues" evidence="1">
    <location>
        <begin position="455"/>
        <end position="467"/>
    </location>
</feature>
<feature type="compositionally biased region" description="Polar residues" evidence="1">
    <location>
        <begin position="7"/>
        <end position="16"/>
    </location>
</feature>
<accession>A0A022PUA2</accession>
<evidence type="ECO:0000259" key="2">
    <source>
        <dbReference type="PROSITE" id="PS00028"/>
    </source>
</evidence>
<dbReference type="InterPro" id="IPR013087">
    <property type="entry name" value="Znf_C2H2_type"/>
</dbReference>
<dbReference type="SMART" id="SM00451">
    <property type="entry name" value="ZnF_U1"/>
    <property type="match status" value="3"/>
</dbReference>
<sequence length="467" mass="52553">MIPPESSPRNRNQETPPFTKVHQPEWNCGLCQVTTKCEKTLNAHLQGNKHKSKCEYLKIKLYAEEMGPTTSVTAHISKQAKTEAAAKAKVGEASLQKSSENIELRLQVPNDQAKQAELKLDRQQKDSEKMEEIVRFQAANEQEKQGKAERDSAATQTFIPDRNVCKFKTGPTTLVTALNQAKPVAAQVKVGEASQQKCSEKIEERVQFQVANEQEKRAKLRQEWQQKTSEKIEDNLDTKEPDNSQREARVQEPEEKNAAAMSEEMKVSDTAPKDNKMLEATAKTATTEIKQKNEVKETIAPEASPRKTPNFHQQEWICGLCQVATTSEKTLNEHLRGSKHKSNCENLKSKLNAKETGPAISPTKAHLSNLPAAATEQEKWAKLKQEWQRKDYEKIEKSVGIDEVANELEKEKQGKLEQDGASSHTFKLHCDVCNVKLLSEIDMQSHLKGKRHSSNIENAGENKTVNK</sequence>
<name>A0A022PUA2_ERYGU</name>
<dbReference type="EMBL" id="KI632331">
    <property type="protein sequence ID" value="EYU18398.1"/>
    <property type="molecule type" value="Genomic_DNA"/>
</dbReference>
<proteinExistence type="predicted"/>
<dbReference type="SMART" id="SM00355">
    <property type="entry name" value="ZnF_C2H2"/>
    <property type="match status" value="3"/>
</dbReference>
<dbReference type="PROSITE" id="PS00028">
    <property type="entry name" value="ZINC_FINGER_C2H2_1"/>
    <property type="match status" value="1"/>
</dbReference>
<dbReference type="PANTHER" id="PTHR47487:SF8">
    <property type="entry name" value="OS08G0270900 PROTEIN"/>
    <property type="match status" value="1"/>
</dbReference>
<dbReference type="Gene3D" id="3.30.160.60">
    <property type="entry name" value="Classic Zinc Finger"/>
    <property type="match status" value="3"/>
</dbReference>
<reference evidence="3 4" key="1">
    <citation type="journal article" date="2013" name="Proc. Natl. Acad. Sci. U.S.A.">
        <title>Fine-scale variation in meiotic recombination in Mimulus inferred from population shotgun sequencing.</title>
        <authorList>
            <person name="Hellsten U."/>
            <person name="Wright K.M."/>
            <person name="Jenkins J."/>
            <person name="Shu S."/>
            <person name="Yuan Y."/>
            <person name="Wessler S.R."/>
            <person name="Schmutz J."/>
            <person name="Willis J.H."/>
            <person name="Rokhsar D.S."/>
        </authorList>
    </citation>
    <scope>NUCLEOTIDE SEQUENCE [LARGE SCALE GENOMIC DNA]</scope>
    <source>
        <strain evidence="4">cv. DUN x IM62</strain>
    </source>
</reference>
<feature type="region of interest" description="Disordered" evidence="1">
    <location>
        <begin position="220"/>
        <end position="276"/>
    </location>
</feature>
<protein>
    <recommendedName>
        <fullName evidence="2">C2H2-type domain-containing protein</fullName>
    </recommendedName>
</protein>
<gene>
    <name evidence="3" type="ORF">MIMGU_mgv1a005858mg</name>
</gene>
<feature type="region of interest" description="Disordered" evidence="1">
    <location>
        <begin position="446"/>
        <end position="467"/>
    </location>
</feature>